<evidence type="ECO:0000313" key="2">
    <source>
        <dbReference type="Proteomes" id="UP000199206"/>
    </source>
</evidence>
<sequence length="259" mass="28590">MSFAIARSTTATAIGGLFADVLNRQRVKQGTPHRTGASVRRDSLEAGTFEEGFFAVPVKGEADKLTRAAGKLLDEGRRLKRKQRGGEELSVAERAVAAMTAAAVRVYQEFCTLWRVTKGQLYPSYDYLAERTELGRRTVARAIVILEKVGLLIRQRRFARVEAEGAGPRWHQTSNVYRPVLAKALMTFLPRSMRPAPPPVDEIQREADRQEDTQHMLAGLNCRELARATLVSGPLADVVAKLGACIDARSESADMALNR</sequence>
<accession>A0A1H8AUY7</accession>
<organism evidence="1 2">
    <name type="scientific">Sphingomonas gellani</name>
    <dbReference type="NCBI Taxonomy" id="1166340"/>
    <lineage>
        <taxon>Bacteria</taxon>
        <taxon>Pseudomonadati</taxon>
        <taxon>Pseudomonadota</taxon>
        <taxon>Alphaproteobacteria</taxon>
        <taxon>Sphingomonadales</taxon>
        <taxon>Sphingomonadaceae</taxon>
        <taxon>Sphingomonas</taxon>
    </lineage>
</organism>
<proteinExistence type="predicted"/>
<protein>
    <submittedName>
        <fullName evidence="1">Helix-turn-helix domain-containing protein</fullName>
    </submittedName>
</protein>
<evidence type="ECO:0000313" key="1">
    <source>
        <dbReference type="EMBL" id="SEM73764.1"/>
    </source>
</evidence>
<dbReference type="RefSeq" id="WP_093664413.1">
    <property type="nucleotide sequence ID" value="NZ_FOCF01000002.1"/>
</dbReference>
<dbReference type="Pfam" id="PF13730">
    <property type="entry name" value="HTH_36"/>
    <property type="match status" value="1"/>
</dbReference>
<name>A0A1H8AUY7_9SPHN</name>
<dbReference type="AlphaFoldDB" id="A0A1H8AUY7"/>
<dbReference type="Proteomes" id="UP000199206">
    <property type="component" value="Unassembled WGS sequence"/>
</dbReference>
<dbReference type="InterPro" id="IPR036390">
    <property type="entry name" value="WH_DNA-bd_sf"/>
</dbReference>
<dbReference type="OrthoDB" id="7467461at2"/>
<reference evidence="2" key="1">
    <citation type="submission" date="2016-10" db="EMBL/GenBank/DDBJ databases">
        <authorList>
            <person name="Varghese N."/>
            <person name="Submissions S."/>
        </authorList>
    </citation>
    <scope>NUCLEOTIDE SEQUENCE [LARGE SCALE GENOMIC DNA]</scope>
    <source>
        <strain evidence="2">S6-262</strain>
    </source>
</reference>
<dbReference type="EMBL" id="FOCF01000002">
    <property type="protein sequence ID" value="SEM73764.1"/>
    <property type="molecule type" value="Genomic_DNA"/>
</dbReference>
<gene>
    <name evidence="1" type="ORF">SAMN05192583_1047</name>
</gene>
<keyword evidence="2" id="KW-1185">Reference proteome</keyword>
<dbReference type="SUPFAM" id="SSF46785">
    <property type="entry name" value="Winged helix' DNA-binding domain"/>
    <property type="match status" value="1"/>
</dbReference>